<accession>A0A5J5E380</accession>
<keyword evidence="1" id="KW-0813">Transport</keyword>
<evidence type="ECO:0000256" key="6">
    <source>
        <dbReference type="ARBA" id="ARBA00023136"/>
    </source>
</evidence>
<evidence type="ECO:0000313" key="10">
    <source>
        <dbReference type="Proteomes" id="UP000345527"/>
    </source>
</evidence>
<dbReference type="CDD" id="cd03301">
    <property type="entry name" value="ABC_MalK_N"/>
    <property type="match status" value="1"/>
</dbReference>
<dbReference type="InterPro" id="IPR012340">
    <property type="entry name" value="NA-bd_OB-fold"/>
</dbReference>
<evidence type="ECO:0000313" key="8">
    <source>
        <dbReference type="EMBL" id="KAA8822011.1"/>
    </source>
</evidence>
<keyword evidence="5" id="KW-1278">Translocase</keyword>
<dbReference type="GO" id="GO:0008643">
    <property type="term" value="P:carbohydrate transport"/>
    <property type="evidence" value="ECO:0007669"/>
    <property type="project" value="InterPro"/>
</dbReference>
<dbReference type="InterPro" id="IPR040582">
    <property type="entry name" value="OB_MalK-like"/>
</dbReference>
<dbReference type="InterPro" id="IPR003593">
    <property type="entry name" value="AAA+_ATPase"/>
</dbReference>
<evidence type="ECO:0000256" key="4">
    <source>
        <dbReference type="ARBA" id="ARBA00022840"/>
    </source>
</evidence>
<dbReference type="SMART" id="SM00382">
    <property type="entry name" value="AAA"/>
    <property type="match status" value="1"/>
</dbReference>
<dbReference type="InterPro" id="IPR015855">
    <property type="entry name" value="ABC_transpr_MalK-like"/>
</dbReference>
<dbReference type="Proteomes" id="UP000374630">
    <property type="component" value="Unassembled WGS sequence"/>
</dbReference>
<dbReference type="InterPro" id="IPR027417">
    <property type="entry name" value="P-loop_NTPase"/>
</dbReference>
<dbReference type="EMBL" id="RZOA01000008">
    <property type="protein sequence ID" value="KAA8823548.1"/>
    <property type="molecule type" value="Genomic_DNA"/>
</dbReference>
<dbReference type="Pfam" id="PF17912">
    <property type="entry name" value="OB_MalK"/>
    <property type="match status" value="1"/>
</dbReference>
<sequence>MSEIILRNVGKTYDGHTYAVKGVNLDIKDKEFVILVGPSGCGKSTTLRMIAGLEDISDGEMWVDGELNNYLDPQQRGLSMVFQSYALYPNMNVYDNLAFSLKIRGIAKDQIDKRVRQVAELLQITDFLKRYPAALSGGQRQRVAIGSAIMRKPKAFLMDEPLSNLDAKLRAQMRVELQKLHRALGTTIIYVTHDQTEAMTLGTLIVVMRHGVVQQADKPTVVYDHPANIFVGGFIGQYSMNFINATVRQEEGRTVLVFEKEDGRTDRGEVEVPGERGALLKERYNNQRVILGIRPEHIYDRADAERLGFASMSRGISETVTAREMLGAEVMLYFMRQGVKQSARMRPDNSTKVGESIDLFYDPSQIHVFDRETEASVFAELDARDDAAKAADDAQKEEVGA</sequence>
<evidence type="ECO:0000259" key="7">
    <source>
        <dbReference type="PROSITE" id="PS50893"/>
    </source>
</evidence>
<dbReference type="AlphaFoldDB" id="A0A5J5E380"/>
<keyword evidence="11" id="KW-1185">Reference proteome</keyword>
<dbReference type="SUPFAM" id="SSF52540">
    <property type="entry name" value="P-loop containing nucleoside triphosphate hydrolases"/>
    <property type="match status" value="1"/>
</dbReference>
<dbReference type="GO" id="GO:0016887">
    <property type="term" value="F:ATP hydrolysis activity"/>
    <property type="evidence" value="ECO:0007669"/>
    <property type="project" value="InterPro"/>
</dbReference>
<dbReference type="InterPro" id="IPR047641">
    <property type="entry name" value="ABC_transpr_MalK/UgpC-like"/>
</dbReference>
<dbReference type="InterPro" id="IPR003439">
    <property type="entry name" value="ABC_transporter-like_ATP-bd"/>
</dbReference>
<dbReference type="GO" id="GO:0055052">
    <property type="term" value="C:ATP-binding cassette (ABC) transporter complex, substrate-binding subunit-containing"/>
    <property type="evidence" value="ECO:0007669"/>
    <property type="project" value="TreeGrafter"/>
</dbReference>
<evidence type="ECO:0000256" key="5">
    <source>
        <dbReference type="ARBA" id="ARBA00022967"/>
    </source>
</evidence>
<dbReference type="Pfam" id="PF00005">
    <property type="entry name" value="ABC_tran"/>
    <property type="match status" value="1"/>
</dbReference>
<dbReference type="InterPro" id="IPR017871">
    <property type="entry name" value="ABC_transporter-like_CS"/>
</dbReference>
<name>A0A5J5E380_9BIFI</name>
<dbReference type="GO" id="GO:0005524">
    <property type="term" value="F:ATP binding"/>
    <property type="evidence" value="ECO:0007669"/>
    <property type="project" value="UniProtKB-KW"/>
</dbReference>
<dbReference type="PANTHER" id="PTHR43875">
    <property type="entry name" value="MALTODEXTRIN IMPORT ATP-BINDING PROTEIN MSMX"/>
    <property type="match status" value="1"/>
</dbReference>
<organism evidence="9 10">
    <name type="scientific">Bifidobacterium vespertilionis</name>
    <dbReference type="NCBI Taxonomy" id="2562524"/>
    <lineage>
        <taxon>Bacteria</taxon>
        <taxon>Bacillati</taxon>
        <taxon>Actinomycetota</taxon>
        <taxon>Actinomycetes</taxon>
        <taxon>Bifidobacteriales</taxon>
        <taxon>Bifidobacteriaceae</taxon>
        <taxon>Bifidobacterium</taxon>
    </lineage>
</organism>
<evidence type="ECO:0000256" key="1">
    <source>
        <dbReference type="ARBA" id="ARBA00022448"/>
    </source>
</evidence>
<dbReference type="PROSITE" id="PS50893">
    <property type="entry name" value="ABC_TRANSPORTER_2"/>
    <property type="match status" value="1"/>
</dbReference>
<dbReference type="EMBL" id="RZNZ01000002">
    <property type="protein sequence ID" value="KAA8822011.1"/>
    <property type="molecule type" value="Genomic_DNA"/>
</dbReference>
<dbReference type="PANTHER" id="PTHR43875:SF15">
    <property type="entry name" value="TREHALOSE IMPORT ATP-BINDING PROTEIN SUGC"/>
    <property type="match status" value="1"/>
</dbReference>
<dbReference type="Gene3D" id="2.40.50.100">
    <property type="match status" value="1"/>
</dbReference>
<proteinExistence type="predicted"/>
<dbReference type="Proteomes" id="UP000345527">
    <property type="component" value="Unassembled WGS sequence"/>
</dbReference>
<dbReference type="PROSITE" id="PS00211">
    <property type="entry name" value="ABC_TRANSPORTER_1"/>
    <property type="match status" value="1"/>
</dbReference>
<dbReference type="GO" id="GO:0140359">
    <property type="term" value="F:ABC-type transporter activity"/>
    <property type="evidence" value="ECO:0007669"/>
    <property type="project" value="InterPro"/>
</dbReference>
<keyword evidence="2" id="KW-1003">Cell membrane</keyword>
<dbReference type="InterPro" id="IPR008995">
    <property type="entry name" value="Mo/tungstate-bd_C_term_dom"/>
</dbReference>
<keyword evidence="4 9" id="KW-0067">ATP-binding</keyword>
<reference evidence="10 11" key="1">
    <citation type="journal article" date="2019" name="Syst. Appl. Microbiol.">
        <title>Characterization of Bifidobacterium species in feaces of the Egyptian fruit bat: Description of B. vespertilionis sp. nov. and B. rousetti sp. nov.</title>
        <authorList>
            <person name="Modesto M."/>
            <person name="Satti M."/>
            <person name="Watanabe K."/>
            <person name="Puglisi E."/>
            <person name="Morelli L."/>
            <person name="Huang C.-H."/>
            <person name="Liou J.-S."/>
            <person name="Miyashita M."/>
            <person name="Tamura T."/>
            <person name="Saito S."/>
            <person name="Mori K."/>
            <person name="Huang L."/>
            <person name="Sciavilla P."/>
            <person name="Sandri C."/>
            <person name="Spiezio C."/>
            <person name="Vitali F."/>
            <person name="Cavalieri D."/>
            <person name="Perpetuini G."/>
            <person name="Tofalo R."/>
            <person name="Bonetti A."/>
            <person name="Arita M."/>
            <person name="Mattarelli P."/>
        </authorList>
    </citation>
    <scope>NUCLEOTIDE SEQUENCE [LARGE SCALE GENOMIC DNA]</scope>
    <source>
        <strain evidence="8 11">RST16</strain>
        <strain evidence="9 10">RST8</strain>
    </source>
</reference>
<evidence type="ECO:0000256" key="2">
    <source>
        <dbReference type="ARBA" id="ARBA00022475"/>
    </source>
</evidence>
<dbReference type="OrthoDB" id="9802264at2"/>
<keyword evidence="6" id="KW-0472">Membrane</keyword>
<dbReference type="SUPFAM" id="SSF50331">
    <property type="entry name" value="MOP-like"/>
    <property type="match status" value="1"/>
</dbReference>
<protein>
    <submittedName>
        <fullName evidence="9">ABC transporter ATP-binding protein</fullName>
    </submittedName>
</protein>
<evidence type="ECO:0000256" key="3">
    <source>
        <dbReference type="ARBA" id="ARBA00022741"/>
    </source>
</evidence>
<comment type="caution">
    <text evidence="9">The sequence shown here is derived from an EMBL/GenBank/DDBJ whole genome shotgun (WGS) entry which is preliminary data.</text>
</comment>
<dbReference type="FunFam" id="3.40.50.300:FF:000042">
    <property type="entry name" value="Maltose/maltodextrin ABC transporter, ATP-binding protein"/>
    <property type="match status" value="1"/>
</dbReference>
<feature type="domain" description="ABC transporter" evidence="7">
    <location>
        <begin position="4"/>
        <end position="235"/>
    </location>
</feature>
<keyword evidence="3" id="KW-0547">Nucleotide-binding</keyword>
<gene>
    <name evidence="9" type="ORF">EM848_05220</name>
    <name evidence="8" type="ORF">EMO90_02065</name>
</gene>
<evidence type="ECO:0000313" key="11">
    <source>
        <dbReference type="Proteomes" id="UP000374630"/>
    </source>
</evidence>
<dbReference type="Gene3D" id="3.40.50.300">
    <property type="entry name" value="P-loop containing nucleotide triphosphate hydrolases"/>
    <property type="match status" value="1"/>
</dbReference>
<evidence type="ECO:0000313" key="9">
    <source>
        <dbReference type="EMBL" id="KAA8823548.1"/>
    </source>
</evidence>
<dbReference type="Gene3D" id="2.40.50.140">
    <property type="entry name" value="Nucleic acid-binding proteins"/>
    <property type="match status" value="1"/>
</dbReference>